<dbReference type="Gene3D" id="3.30.750.44">
    <property type="match status" value="1"/>
</dbReference>
<dbReference type="PROSITE" id="PS50106">
    <property type="entry name" value="PDZ"/>
    <property type="match status" value="1"/>
</dbReference>
<name>A0A5D3YLW8_9BACT</name>
<dbReference type="GO" id="GO:0030288">
    <property type="term" value="C:outer membrane-bounded periplasmic space"/>
    <property type="evidence" value="ECO:0007669"/>
    <property type="project" value="TreeGrafter"/>
</dbReference>
<dbReference type="CDD" id="cd07560">
    <property type="entry name" value="Peptidase_S41_CPP"/>
    <property type="match status" value="1"/>
</dbReference>
<dbReference type="InterPro" id="IPR041489">
    <property type="entry name" value="PDZ_6"/>
</dbReference>
<dbReference type="GO" id="GO:0007165">
    <property type="term" value="P:signal transduction"/>
    <property type="evidence" value="ECO:0007669"/>
    <property type="project" value="TreeGrafter"/>
</dbReference>
<dbReference type="InterPro" id="IPR001478">
    <property type="entry name" value="PDZ"/>
</dbReference>
<dbReference type="InterPro" id="IPR029045">
    <property type="entry name" value="ClpP/crotonase-like_dom_sf"/>
</dbReference>
<dbReference type="SUPFAM" id="SSF50156">
    <property type="entry name" value="PDZ domain-like"/>
    <property type="match status" value="1"/>
</dbReference>
<dbReference type="InterPro" id="IPR005151">
    <property type="entry name" value="Tail-specific_protease"/>
</dbReference>
<dbReference type="GO" id="GO:0004175">
    <property type="term" value="F:endopeptidase activity"/>
    <property type="evidence" value="ECO:0007669"/>
    <property type="project" value="TreeGrafter"/>
</dbReference>
<keyword evidence="2 5" id="KW-0645">Protease</keyword>
<accession>A0A5D3YLW8</accession>
<comment type="similarity">
    <text evidence="1 5">Belongs to the peptidase S41A family.</text>
</comment>
<keyword evidence="3 5" id="KW-0378">Hydrolase</keyword>
<dbReference type="SMART" id="SM00245">
    <property type="entry name" value="TSPc"/>
    <property type="match status" value="1"/>
</dbReference>
<sequence>MSAKKFIAPNIAILLFLSLFWFAGVENIVKGDDDHQKNLKKYVQTQRRILDNYVDQVKLSSLYKNSLRGLILNLSDSTANLKGTPADTTFKNVSINDLSESTRKFEEAYLYISNTFPDENMTKRTEDALSHMFDELDPHSVYISPQMGKLQDEQFAGKFQGIGVQFNVIQDTITVITAIAGGPSDELGIQSGDRIIAIDDSSAIGFTNEDVRSTLRGPKGSKVDVTIKRPHVSEPIDFTITRDDIPLYSLGASYMLDDKTGYVKLDRFIQTTHREFMSAMSDLKAEGMERVVLDLRGNPGGYLKQAIAISEEFFPSGTQIVSTKSRHKRFTSSYFSRRDGQFKNTSVIVLVNEGSASASEIVSGAIQDHDRGYIVGQRTFGKGLVQQQYQLVDSSKIRVTISKYYTPSGRLIQKPYRKKSGKSYAYEIYRREQNAKSDIEEFISHVPDSLKYKTDGGRTVYGGGGIVPDKIVQEDTSQSAAVLNYMRRKRIGFNFVRNYLDHNGDQFRNEWENNYQRFRDEFEWKDKDVQQMYSMLKDSNMVVSNADTLSEPDFKSDTLYIPQNHFQQVEWMVRGATKARLARQVWGLKKYYPVINDVFDNMLKEAMTMWDEIAKLKNGASASVNPGKQK</sequence>
<keyword evidence="8" id="KW-1185">Reference proteome</keyword>
<dbReference type="NCBIfam" id="TIGR00225">
    <property type="entry name" value="prc"/>
    <property type="match status" value="1"/>
</dbReference>
<comment type="caution">
    <text evidence="7">The sequence shown here is derived from an EMBL/GenBank/DDBJ whole genome shotgun (WGS) entry which is preliminary data.</text>
</comment>
<dbReference type="Pfam" id="PF03572">
    <property type="entry name" value="Peptidase_S41"/>
    <property type="match status" value="1"/>
</dbReference>
<dbReference type="FunFam" id="2.30.42.10:FF:000063">
    <property type="entry name" value="Peptidase, S41 family"/>
    <property type="match status" value="1"/>
</dbReference>
<dbReference type="Gene3D" id="2.30.42.10">
    <property type="match status" value="1"/>
</dbReference>
<evidence type="ECO:0000256" key="5">
    <source>
        <dbReference type="RuleBase" id="RU004404"/>
    </source>
</evidence>
<dbReference type="PANTHER" id="PTHR32060">
    <property type="entry name" value="TAIL-SPECIFIC PROTEASE"/>
    <property type="match status" value="1"/>
</dbReference>
<dbReference type="EMBL" id="VNHY01000001">
    <property type="protein sequence ID" value="TYP94837.1"/>
    <property type="molecule type" value="Genomic_DNA"/>
</dbReference>
<organism evidence="7 8">
    <name type="scientific">Fodinibius salinus</name>
    <dbReference type="NCBI Taxonomy" id="860790"/>
    <lineage>
        <taxon>Bacteria</taxon>
        <taxon>Pseudomonadati</taxon>
        <taxon>Balneolota</taxon>
        <taxon>Balneolia</taxon>
        <taxon>Balneolales</taxon>
        <taxon>Balneolaceae</taxon>
        <taxon>Fodinibius</taxon>
    </lineage>
</organism>
<feature type="domain" description="PDZ" evidence="6">
    <location>
        <begin position="157"/>
        <end position="216"/>
    </location>
</feature>
<gene>
    <name evidence="7" type="ORF">LX73_0126</name>
</gene>
<dbReference type="Pfam" id="PF17820">
    <property type="entry name" value="PDZ_6"/>
    <property type="match status" value="1"/>
</dbReference>
<dbReference type="OrthoDB" id="9812068at2"/>
<proteinExistence type="inferred from homology"/>
<evidence type="ECO:0000259" key="6">
    <source>
        <dbReference type="PROSITE" id="PS50106"/>
    </source>
</evidence>
<dbReference type="SMART" id="SM00228">
    <property type="entry name" value="PDZ"/>
    <property type="match status" value="1"/>
</dbReference>
<evidence type="ECO:0000256" key="1">
    <source>
        <dbReference type="ARBA" id="ARBA00009179"/>
    </source>
</evidence>
<dbReference type="GO" id="GO:0006508">
    <property type="term" value="P:proteolysis"/>
    <property type="evidence" value="ECO:0007669"/>
    <property type="project" value="UniProtKB-KW"/>
</dbReference>
<dbReference type="PANTHER" id="PTHR32060:SF30">
    <property type="entry name" value="CARBOXY-TERMINAL PROCESSING PROTEASE CTPA"/>
    <property type="match status" value="1"/>
</dbReference>
<dbReference type="RefSeq" id="WP_148897533.1">
    <property type="nucleotide sequence ID" value="NZ_VNHY01000001.1"/>
</dbReference>
<evidence type="ECO:0000256" key="2">
    <source>
        <dbReference type="ARBA" id="ARBA00022670"/>
    </source>
</evidence>
<dbReference type="InterPro" id="IPR036034">
    <property type="entry name" value="PDZ_sf"/>
</dbReference>
<dbReference type="Proteomes" id="UP000324595">
    <property type="component" value="Unassembled WGS sequence"/>
</dbReference>
<evidence type="ECO:0000313" key="7">
    <source>
        <dbReference type="EMBL" id="TYP94837.1"/>
    </source>
</evidence>
<keyword evidence="4 5" id="KW-0720">Serine protease</keyword>
<protein>
    <submittedName>
        <fullName evidence="7">Carboxyl-terminal processing protease</fullName>
    </submittedName>
</protein>
<dbReference type="Gene3D" id="3.90.226.10">
    <property type="entry name" value="2-enoyl-CoA Hydratase, Chain A, domain 1"/>
    <property type="match status" value="1"/>
</dbReference>
<dbReference type="GO" id="GO:0008236">
    <property type="term" value="F:serine-type peptidase activity"/>
    <property type="evidence" value="ECO:0007669"/>
    <property type="project" value="UniProtKB-KW"/>
</dbReference>
<dbReference type="SUPFAM" id="SSF52096">
    <property type="entry name" value="ClpP/crotonase"/>
    <property type="match status" value="1"/>
</dbReference>
<dbReference type="AlphaFoldDB" id="A0A5D3YLW8"/>
<evidence type="ECO:0000256" key="3">
    <source>
        <dbReference type="ARBA" id="ARBA00022801"/>
    </source>
</evidence>
<dbReference type="InterPro" id="IPR004447">
    <property type="entry name" value="Peptidase_S41A"/>
</dbReference>
<evidence type="ECO:0000313" key="8">
    <source>
        <dbReference type="Proteomes" id="UP000324595"/>
    </source>
</evidence>
<evidence type="ECO:0000256" key="4">
    <source>
        <dbReference type="ARBA" id="ARBA00022825"/>
    </source>
</evidence>
<reference evidence="7 8" key="1">
    <citation type="submission" date="2019-07" db="EMBL/GenBank/DDBJ databases">
        <title>Genomic Encyclopedia of Archaeal and Bacterial Type Strains, Phase II (KMG-II): from individual species to whole genera.</title>
        <authorList>
            <person name="Goeker M."/>
        </authorList>
    </citation>
    <scope>NUCLEOTIDE SEQUENCE [LARGE SCALE GENOMIC DNA]</scope>
    <source>
        <strain evidence="7 8">DSM 21935</strain>
    </source>
</reference>
<dbReference type="CDD" id="cd06782">
    <property type="entry name" value="cpPDZ_CPP-like"/>
    <property type="match status" value="1"/>
</dbReference>